<dbReference type="GO" id="GO:0005886">
    <property type="term" value="C:plasma membrane"/>
    <property type="evidence" value="ECO:0007669"/>
    <property type="project" value="UniProtKB-SubCell"/>
</dbReference>
<evidence type="ECO:0000259" key="11">
    <source>
        <dbReference type="PROSITE" id="PS50885"/>
    </source>
</evidence>
<dbReference type="Proteomes" id="UP000008387">
    <property type="component" value="Chromosome"/>
</dbReference>
<evidence type="ECO:0000259" key="10">
    <source>
        <dbReference type="PROSITE" id="PS50111"/>
    </source>
</evidence>
<dbReference type="AlphaFoldDB" id="F8KQ40"/>
<accession>F8KQ40</accession>
<evidence type="ECO:0000256" key="7">
    <source>
        <dbReference type="ARBA" id="ARBA00029447"/>
    </source>
</evidence>
<evidence type="ECO:0000256" key="4">
    <source>
        <dbReference type="ARBA" id="ARBA00022989"/>
    </source>
</evidence>
<keyword evidence="5 9" id="KW-0472">Membrane</keyword>
<dbReference type="PROSITE" id="PS50111">
    <property type="entry name" value="CHEMOTAXIS_TRANSDUC_2"/>
    <property type="match status" value="1"/>
</dbReference>
<dbReference type="Gene3D" id="3.30.450.20">
    <property type="entry name" value="PAS domain"/>
    <property type="match status" value="1"/>
</dbReference>
<evidence type="ECO:0000313" key="12">
    <source>
        <dbReference type="EMBL" id="CCB79632.1"/>
    </source>
</evidence>
<dbReference type="SMART" id="SM00283">
    <property type="entry name" value="MA"/>
    <property type="match status" value="1"/>
</dbReference>
<dbReference type="Pfam" id="PF00015">
    <property type="entry name" value="MCPsignal"/>
    <property type="match status" value="1"/>
</dbReference>
<dbReference type="STRING" id="1002804.HBZC1_06460"/>
<comment type="similarity">
    <text evidence="7">Belongs to the methyl-accepting chemotaxis (MCP) protein family.</text>
</comment>
<evidence type="ECO:0000256" key="9">
    <source>
        <dbReference type="SAM" id="Phobius"/>
    </source>
</evidence>
<keyword evidence="6 8" id="KW-0807">Transducer</keyword>
<evidence type="ECO:0000256" key="8">
    <source>
        <dbReference type="PROSITE-ProRule" id="PRU00284"/>
    </source>
</evidence>
<dbReference type="RefSeq" id="WP_013890101.1">
    <property type="nucleotide sequence ID" value="NC_015674.1"/>
</dbReference>
<dbReference type="PROSITE" id="PS50885">
    <property type="entry name" value="HAMP"/>
    <property type="match status" value="1"/>
</dbReference>
<dbReference type="InterPro" id="IPR033480">
    <property type="entry name" value="sCache_2"/>
</dbReference>
<dbReference type="eggNOG" id="COG0840">
    <property type="taxonomic scope" value="Bacteria"/>
</dbReference>
<dbReference type="EMBL" id="FR871757">
    <property type="protein sequence ID" value="CCB79632.1"/>
    <property type="molecule type" value="Genomic_DNA"/>
</dbReference>
<gene>
    <name evidence="12" type="ordered locus">HBZC1_06460</name>
</gene>
<dbReference type="CDD" id="cd06225">
    <property type="entry name" value="HAMP"/>
    <property type="match status" value="1"/>
</dbReference>
<sequence length="507" mass="55963">MNLGFKIIGVIFLSLSIVGAAVALITGTKQHDLLSSLVESEKSGDMHNRTNNLRYTTHLIEQAIAGFYEILPREKAQQMALAYFAKINKDKGMIYMVVTDMEGKVLFDPVNPTTVGKSGLHLMSVDNVCYVCGYIKEAKVGGGYTYYKMPKFDGGTPEPKVAYSHYDPVSKMVIVATSYFSDILKASQETRKEVKVKVVKNLGTLIWNIALIVVALIVLTSVFVYFGIIRRLHRLVHRVHEFSLGDRDLTQRIQTSRVNDEISKISGGINHFAESIQELIKEIKDSSKGSRGVAEQLKTGITETLQIMQKRTQMIDAIRKKTNDISVVVNQSTEEAQASQKDLTEVQDLVQTSNDSISNLFGQITEASKTEEELASKVEQLSKNADSVKSILHIINDIADQTNLLALNAAIEAARAGEHGRGFAVVADEVRNLAARTQKSLAEINSTIGVIVQEINDVSSQMNLNSKKIEQLSGVGLEVQKRFEDMSKNLDSTVGRVKKSIGNFVGY</sequence>
<reference evidence="12 13" key="1">
    <citation type="journal article" date="2011" name="J. Bacteriol.">
        <title>Genome sequence of Helicobacter bizzozeronii strain CIII-1, an isolate from human gastric mucosa.</title>
        <authorList>
            <person name="Schott T."/>
            <person name="Rossi M."/>
            <person name="Hanninen M.L."/>
        </authorList>
    </citation>
    <scope>NUCLEOTIDE SEQUENCE [LARGE SCALE GENOMIC DNA]</scope>
    <source>
        <strain evidence="12 13">CIII-1</strain>
    </source>
</reference>
<organism evidence="12 13">
    <name type="scientific">Helicobacter bizzozeronii (strain CIII-1)</name>
    <dbReference type="NCBI Taxonomy" id="1002804"/>
    <lineage>
        <taxon>Bacteria</taxon>
        <taxon>Pseudomonadati</taxon>
        <taxon>Campylobacterota</taxon>
        <taxon>Epsilonproteobacteria</taxon>
        <taxon>Campylobacterales</taxon>
        <taxon>Helicobacteraceae</taxon>
        <taxon>Helicobacter</taxon>
    </lineage>
</organism>
<feature type="transmembrane region" description="Helical" evidence="9">
    <location>
        <begin position="205"/>
        <end position="228"/>
    </location>
</feature>
<dbReference type="Pfam" id="PF17200">
    <property type="entry name" value="sCache_2"/>
    <property type="match status" value="1"/>
</dbReference>
<feature type="domain" description="HAMP" evidence="11">
    <location>
        <begin position="226"/>
        <end position="281"/>
    </location>
</feature>
<dbReference type="GO" id="GO:0004888">
    <property type="term" value="F:transmembrane signaling receptor activity"/>
    <property type="evidence" value="ECO:0007669"/>
    <property type="project" value="InterPro"/>
</dbReference>
<dbReference type="Pfam" id="PF00672">
    <property type="entry name" value="HAMP"/>
    <property type="match status" value="1"/>
</dbReference>
<dbReference type="GO" id="GO:0006935">
    <property type="term" value="P:chemotaxis"/>
    <property type="evidence" value="ECO:0007669"/>
    <property type="project" value="InterPro"/>
</dbReference>
<dbReference type="SMART" id="SM00304">
    <property type="entry name" value="HAMP"/>
    <property type="match status" value="1"/>
</dbReference>
<comment type="subcellular location">
    <subcellularLocation>
        <location evidence="1">Cell membrane</location>
        <topology evidence="1">Multi-pass membrane protein</topology>
    </subcellularLocation>
</comment>
<keyword evidence="4 9" id="KW-1133">Transmembrane helix</keyword>
<dbReference type="KEGG" id="hbi:HBZC1_06460"/>
<dbReference type="PRINTS" id="PR00260">
    <property type="entry name" value="CHEMTRNSDUCR"/>
</dbReference>
<dbReference type="Gene3D" id="1.10.287.950">
    <property type="entry name" value="Methyl-accepting chemotaxis protein"/>
    <property type="match status" value="1"/>
</dbReference>
<dbReference type="InterPro" id="IPR004090">
    <property type="entry name" value="Chemotax_Me-accpt_rcpt"/>
</dbReference>
<keyword evidence="13" id="KW-1185">Reference proteome</keyword>
<proteinExistence type="inferred from homology"/>
<dbReference type="GO" id="GO:0007165">
    <property type="term" value="P:signal transduction"/>
    <property type="evidence" value="ECO:0007669"/>
    <property type="project" value="UniProtKB-KW"/>
</dbReference>
<evidence type="ECO:0000256" key="6">
    <source>
        <dbReference type="ARBA" id="ARBA00023224"/>
    </source>
</evidence>
<dbReference type="SUPFAM" id="SSF58104">
    <property type="entry name" value="Methyl-accepting chemotaxis protein (MCP) signaling domain"/>
    <property type="match status" value="1"/>
</dbReference>
<evidence type="ECO:0000313" key="13">
    <source>
        <dbReference type="Proteomes" id="UP000008387"/>
    </source>
</evidence>
<evidence type="ECO:0000256" key="3">
    <source>
        <dbReference type="ARBA" id="ARBA00022692"/>
    </source>
</evidence>
<dbReference type="InterPro" id="IPR003660">
    <property type="entry name" value="HAMP_dom"/>
</dbReference>
<dbReference type="SMART" id="SM01049">
    <property type="entry name" value="Cache_2"/>
    <property type="match status" value="1"/>
</dbReference>
<evidence type="ECO:0000256" key="2">
    <source>
        <dbReference type="ARBA" id="ARBA00022475"/>
    </source>
</evidence>
<keyword evidence="3 9" id="KW-0812">Transmembrane</keyword>
<name>F8KQ40_HELBC</name>
<feature type="domain" description="Methyl-accepting transducer" evidence="10">
    <location>
        <begin position="286"/>
        <end position="507"/>
    </location>
</feature>
<evidence type="ECO:0000256" key="1">
    <source>
        <dbReference type="ARBA" id="ARBA00004651"/>
    </source>
</evidence>
<keyword evidence="2" id="KW-1003">Cell membrane</keyword>
<dbReference type="PANTHER" id="PTHR32089">
    <property type="entry name" value="METHYL-ACCEPTING CHEMOTAXIS PROTEIN MCPB"/>
    <property type="match status" value="1"/>
</dbReference>
<evidence type="ECO:0000256" key="5">
    <source>
        <dbReference type="ARBA" id="ARBA00023136"/>
    </source>
</evidence>
<protein>
    <submittedName>
        <fullName evidence="12">Methyl-accepting chemotaxis protein</fullName>
    </submittedName>
</protein>
<dbReference type="PANTHER" id="PTHR32089:SF114">
    <property type="entry name" value="METHYL-ACCEPTING CHEMOTAXIS PROTEIN MCPB"/>
    <property type="match status" value="1"/>
</dbReference>
<dbReference type="InterPro" id="IPR004089">
    <property type="entry name" value="MCPsignal_dom"/>
</dbReference>
<dbReference type="HOGENOM" id="CLU_000445_107_21_7"/>